<dbReference type="GO" id="GO:0016491">
    <property type="term" value="F:oxidoreductase activity"/>
    <property type="evidence" value="ECO:0007669"/>
    <property type="project" value="TreeGrafter"/>
</dbReference>
<keyword evidence="2" id="KW-1185">Reference proteome</keyword>
<evidence type="ECO:0000313" key="2">
    <source>
        <dbReference type="Proteomes" id="UP000049222"/>
    </source>
</evidence>
<dbReference type="InterPro" id="IPR051468">
    <property type="entry name" value="Fungal_SecMetab_SDRs"/>
</dbReference>
<accession>A0A0M6YI14</accession>
<dbReference type="STRING" id="420998.JDO7802_00700"/>
<dbReference type="RefSeq" id="WP_055082590.1">
    <property type="nucleotide sequence ID" value="NZ_CXSU01000005.1"/>
</dbReference>
<dbReference type="InterPro" id="IPR002347">
    <property type="entry name" value="SDR_fam"/>
</dbReference>
<protein>
    <submittedName>
        <fullName evidence="1">C signal</fullName>
    </submittedName>
</protein>
<sequence>MKHALIIGTSGGIGAALADHLAANHDVTRLSRSETGLDVTDEASVQAALADIAPVDIAFVATGILMPDGERPEKSLDAVTAANMARTFAVNAIGPALALKHLSPNLTDTGRVGVLTARVGSIGDNRMGGWYSYRAAKAAANQITHGAAIEIGRRRKQTVVVALHPGTVETAFTEGYTAPKVDAATSAANLIDVLTTLTPEDTGGFFDYAGKRIEW</sequence>
<dbReference type="EMBL" id="CXSU01000005">
    <property type="protein sequence ID" value="CTQ48696.1"/>
    <property type="molecule type" value="Genomic_DNA"/>
</dbReference>
<dbReference type="OrthoDB" id="9785826at2"/>
<proteinExistence type="predicted"/>
<evidence type="ECO:0000313" key="1">
    <source>
        <dbReference type="EMBL" id="CTQ48696.1"/>
    </source>
</evidence>
<organism evidence="1 2">
    <name type="scientific">Jannaschia donghaensis</name>
    <dbReference type="NCBI Taxonomy" id="420998"/>
    <lineage>
        <taxon>Bacteria</taxon>
        <taxon>Pseudomonadati</taxon>
        <taxon>Pseudomonadota</taxon>
        <taxon>Alphaproteobacteria</taxon>
        <taxon>Rhodobacterales</taxon>
        <taxon>Roseobacteraceae</taxon>
        <taxon>Jannaschia</taxon>
    </lineage>
</organism>
<dbReference type="Pfam" id="PF13561">
    <property type="entry name" value="adh_short_C2"/>
    <property type="match status" value="1"/>
</dbReference>
<dbReference type="PRINTS" id="PR00081">
    <property type="entry name" value="GDHRDH"/>
</dbReference>
<dbReference type="PANTHER" id="PTHR43544">
    <property type="entry name" value="SHORT-CHAIN DEHYDROGENASE/REDUCTASE"/>
    <property type="match status" value="1"/>
</dbReference>
<dbReference type="InterPro" id="IPR036291">
    <property type="entry name" value="NAD(P)-bd_dom_sf"/>
</dbReference>
<dbReference type="GO" id="GO:0005737">
    <property type="term" value="C:cytoplasm"/>
    <property type="evidence" value="ECO:0007669"/>
    <property type="project" value="TreeGrafter"/>
</dbReference>
<dbReference type="Gene3D" id="3.40.50.720">
    <property type="entry name" value="NAD(P)-binding Rossmann-like Domain"/>
    <property type="match status" value="1"/>
</dbReference>
<name>A0A0M6YI14_9RHOB</name>
<gene>
    <name evidence="1" type="primary">csgA_1</name>
    <name evidence="1" type="ORF">JDO7802_00700</name>
</gene>
<dbReference type="Proteomes" id="UP000049222">
    <property type="component" value="Unassembled WGS sequence"/>
</dbReference>
<dbReference type="AlphaFoldDB" id="A0A0M6YI14"/>
<dbReference type="PANTHER" id="PTHR43544:SF12">
    <property type="entry name" value="NAD(P)-BINDING ROSSMANN-FOLD SUPERFAMILY PROTEIN"/>
    <property type="match status" value="1"/>
</dbReference>
<reference evidence="1 2" key="1">
    <citation type="submission" date="2015-07" db="EMBL/GenBank/DDBJ databases">
        <authorList>
            <person name="Noorani M."/>
        </authorList>
    </citation>
    <scope>NUCLEOTIDE SEQUENCE [LARGE SCALE GENOMIC DNA]</scope>
    <source>
        <strain evidence="1 2">CECT 7802</strain>
    </source>
</reference>
<dbReference type="SUPFAM" id="SSF51735">
    <property type="entry name" value="NAD(P)-binding Rossmann-fold domains"/>
    <property type="match status" value="1"/>
</dbReference>